<dbReference type="InParanoid" id="A0A165NIN4"/>
<dbReference type="AlphaFoldDB" id="A0A165NIN4"/>
<protein>
    <recommendedName>
        <fullName evidence="4">BTB domain-containing protein</fullName>
    </recommendedName>
</protein>
<feature type="compositionally biased region" description="Basic and acidic residues" evidence="1">
    <location>
        <begin position="266"/>
        <end position="282"/>
    </location>
</feature>
<dbReference type="PANTHER" id="PTHR24413">
    <property type="entry name" value="SPECKLE-TYPE POZ PROTEIN"/>
    <property type="match status" value="1"/>
</dbReference>
<accession>A0A165NIN4</accession>
<sequence>MDLKADDCLQQTLVSKFDLPAKRISRNDVYLWSPPCGIGWRCGISISNNQSYFNGNYLYRVQICLDLSCIDTSLESLSIDVDITYPANNYKEKFVQDYHPDLATNPKPSWSPSRGWSSGAIEFSISATYSRPTPSINQLKISRDLKESLHSSVSTATFVDTALFAFSRRRHGGRVDTPVPTYASSSILIKHSSYFEDMLSKSFLESKRGPLIAAFPTDQQSYMDDYYYDSDSDLSDTDDDVDCKQGGLRTEDRLDTGVSGSSTDSEDVKRSCSDKHALDDSGYHSQELPGADSQDKVGEGRTIVMRDVASKTLKAAVYYLYTGDIEFAALRSVKAAPVVTPAGMPAEGEDTASSATTSTPEPAAPIQLNYTKKEKRAQKKRLAKLKTVLGKQASLDQLYPCSPKSLYRFADMLELYELRQRAFEAIKSNLSKENIVEEVFTKFTSQYPEVLEMETQLLYTMRGEKEVQDALSAIMQRVPAGGEFSHAGDVLSKLFLKMARSGR</sequence>
<evidence type="ECO:0000313" key="2">
    <source>
        <dbReference type="EMBL" id="KZT19697.1"/>
    </source>
</evidence>
<evidence type="ECO:0008006" key="4">
    <source>
        <dbReference type="Google" id="ProtNLM"/>
    </source>
</evidence>
<proteinExistence type="predicted"/>
<evidence type="ECO:0000313" key="3">
    <source>
        <dbReference type="Proteomes" id="UP000076761"/>
    </source>
</evidence>
<feature type="compositionally biased region" description="Low complexity" evidence="1">
    <location>
        <begin position="351"/>
        <end position="363"/>
    </location>
</feature>
<gene>
    <name evidence="2" type="ORF">NEOLEDRAFT_1245679</name>
</gene>
<reference evidence="2 3" key="1">
    <citation type="journal article" date="2016" name="Mol. Biol. Evol.">
        <title>Comparative Genomics of Early-Diverging Mushroom-Forming Fungi Provides Insights into the Origins of Lignocellulose Decay Capabilities.</title>
        <authorList>
            <person name="Nagy L.G."/>
            <person name="Riley R."/>
            <person name="Tritt A."/>
            <person name="Adam C."/>
            <person name="Daum C."/>
            <person name="Floudas D."/>
            <person name="Sun H."/>
            <person name="Yadav J.S."/>
            <person name="Pangilinan J."/>
            <person name="Larsson K.H."/>
            <person name="Matsuura K."/>
            <person name="Barry K."/>
            <person name="Labutti K."/>
            <person name="Kuo R."/>
            <person name="Ohm R.A."/>
            <person name="Bhattacharya S.S."/>
            <person name="Shirouzu T."/>
            <person name="Yoshinaga Y."/>
            <person name="Martin F.M."/>
            <person name="Grigoriev I.V."/>
            <person name="Hibbett D.S."/>
        </authorList>
    </citation>
    <scope>NUCLEOTIDE SEQUENCE [LARGE SCALE GENOMIC DNA]</scope>
    <source>
        <strain evidence="2 3">HHB14362 ss-1</strain>
    </source>
</reference>
<dbReference type="OrthoDB" id="6359816at2759"/>
<dbReference type="Gene3D" id="3.30.710.10">
    <property type="entry name" value="Potassium Channel Kv1.1, Chain A"/>
    <property type="match status" value="1"/>
</dbReference>
<keyword evidence="3" id="KW-1185">Reference proteome</keyword>
<dbReference type="Proteomes" id="UP000076761">
    <property type="component" value="Unassembled WGS sequence"/>
</dbReference>
<organism evidence="2 3">
    <name type="scientific">Neolentinus lepideus HHB14362 ss-1</name>
    <dbReference type="NCBI Taxonomy" id="1314782"/>
    <lineage>
        <taxon>Eukaryota</taxon>
        <taxon>Fungi</taxon>
        <taxon>Dikarya</taxon>
        <taxon>Basidiomycota</taxon>
        <taxon>Agaricomycotina</taxon>
        <taxon>Agaricomycetes</taxon>
        <taxon>Gloeophyllales</taxon>
        <taxon>Gloeophyllaceae</taxon>
        <taxon>Neolentinus</taxon>
    </lineage>
</organism>
<dbReference type="InterPro" id="IPR011333">
    <property type="entry name" value="SKP1/BTB/POZ_sf"/>
</dbReference>
<feature type="region of interest" description="Disordered" evidence="1">
    <location>
        <begin position="226"/>
        <end position="295"/>
    </location>
</feature>
<dbReference type="EMBL" id="KV425635">
    <property type="protein sequence ID" value="KZT19697.1"/>
    <property type="molecule type" value="Genomic_DNA"/>
</dbReference>
<feature type="compositionally biased region" description="Acidic residues" evidence="1">
    <location>
        <begin position="226"/>
        <end position="241"/>
    </location>
</feature>
<evidence type="ECO:0000256" key="1">
    <source>
        <dbReference type="SAM" id="MobiDB-lite"/>
    </source>
</evidence>
<feature type="region of interest" description="Disordered" evidence="1">
    <location>
        <begin position="344"/>
        <end position="363"/>
    </location>
</feature>
<name>A0A165NIN4_9AGAM</name>